<proteinExistence type="predicted"/>
<gene>
    <name evidence="1" type="ORF">MTR67_030726</name>
</gene>
<evidence type="ECO:0000313" key="2">
    <source>
        <dbReference type="Proteomes" id="UP001234989"/>
    </source>
</evidence>
<dbReference type="Proteomes" id="UP001234989">
    <property type="component" value="Chromosome 7"/>
</dbReference>
<name>A0AAF0U158_SOLVR</name>
<accession>A0AAF0U158</accession>
<reference evidence="1" key="1">
    <citation type="submission" date="2023-08" db="EMBL/GenBank/DDBJ databases">
        <title>A de novo genome assembly of Solanum verrucosum Schlechtendal, a Mexican diploid species geographically isolated from the other diploid A-genome species in potato relatives.</title>
        <authorList>
            <person name="Hosaka K."/>
        </authorList>
    </citation>
    <scope>NUCLEOTIDE SEQUENCE</scope>
    <source>
        <tissue evidence="1">Young leaves</tissue>
    </source>
</reference>
<evidence type="ECO:0000313" key="1">
    <source>
        <dbReference type="EMBL" id="WMV37341.1"/>
    </source>
</evidence>
<sequence length="20" mass="2416">MAYLKRQVSYVLYVVLMLLL</sequence>
<protein>
    <submittedName>
        <fullName evidence="1">Uncharacterized protein</fullName>
    </submittedName>
</protein>
<dbReference type="AlphaFoldDB" id="A0AAF0U158"/>
<organism evidence="1 2">
    <name type="scientific">Solanum verrucosum</name>
    <dbReference type="NCBI Taxonomy" id="315347"/>
    <lineage>
        <taxon>Eukaryota</taxon>
        <taxon>Viridiplantae</taxon>
        <taxon>Streptophyta</taxon>
        <taxon>Embryophyta</taxon>
        <taxon>Tracheophyta</taxon>
        <taxon>Spermatophyta</taxon>
        <taxon>Magnoliopsida</taxon>
        <taxon>eudicotyledons</taxon>
        <taxon>Gunneridae</taxon>
        <taxon>Pentapetalae</taxon>
        <taxon>asterids</taxon>
        <taxon>lamiids</taxon>
        <taxon>Solanales</taxon>
        <taxon>Solanaceae</taxon>
        <taxon>Solanoideae</taxon>
        <taxon>Solaneae</taxon>
        <taxon>Solanum</taxon>
    </lineage>
</organism>
<dbReference type="EMBL" id="CP133618">
    <property type="protein sequence ID" value="WMV37341.1"/>
    <property type="molecule type" value="Genomic_DNA"/>
</dbReference>
<keyword evidence="2" id="KW-1185">Reference proteome</keyword>